<accession>A0ABT3PTC6</accession>
<organism evidence="1 2">
    <name type="scientific">Fodinibius salsisoli</name>
    <dbReference type="NCBI Taxonomy" id="2820877"/>
    <lineage>
        <taxon>Bacteria</taxon>
        <taxon>Pseudomonadati</taxon>
        <taxon>Balneolota</taxon>
        <taxon>Balneolia</taxon>
        <taxon>Balneolales</taxon>
        <taxon>Balneolaceae</taxon>
        <taxon>Fodinibius</taxon>
    </lineage>
</organism>
<dbReference type="InterPro" id="IPR021829">
    <property type="entry name" value="DUF3419"/>
</dbReference>
<dbReference type="Pfam" id="PF11899">
    <property type="entry name" value="DUF3419"/>
    <property type="match status" value="1"/>
</dbReference>
<dbReference type="PANTHER" id="PTHR47473:SF1">
    <property type="entry name" value="METHYLTRANSFERASE DOMAIN-CONTAINING PROTEIN"/>
    <property type="match status" value="1"/>
</dbReference>
<dbReference type="RefSeq" id="WP_265767944.1">
    <property type="nucleotide sequence ID" value="NZ_JAGGJA010000022.1"/>
</dbReference>
<name>A0ABT3PTC6_9BACT</name>
<comment type="caution">
    <text evidence="1">The sequence shown here is derived from an EMBL/GenBank/DDBJ whole genome shotgun (WGS) entry which is preliminary data.</text>
</comment>
<sequence length="387" mass="44992">MITLSKIVENLQDRLFNSVVSNNLVYNTCWEDPRLDRKMLQLNKESNVVMLTSAGCNALDYLLDSPRHIHCVDVNPAQNYLLELKKALFTNGNYSLLWDFFGEGQKTGAEVVYQRNIRPLLPTAAQEYWDSHISYFTPSPTEPSFYYKGTSGKIALMVRNRIQRKGLYNNVLQLLNAQSTKEQAYYFFEIEPLLWNGFHKWLISRNATMSMLGVPAVQRKMIEQEYDGIFNFIRQSIQRVFTQLPIHDNYFWRVYLTGSYAPDCCPNYLSSQNFKYLQPRVDRIHTHTSSLIQFLKHHPDTYSHFILLDHQDWMADAKPDLLAEGWHHILNNSSPGTRILFRSASPSADFLPPFVKKHISFKEELSSKLHPQDRVGTYESTHLGIVQ</sequence>
<proteinExistence type="predicted"/>
<gene>
    <name evidence="1" type="ORF">J6I44_19620</name>
</gene>
<keyword evidence="2" id="KW-1185">Reference proteome</keyword>
<dbReference type="EMBL" id="JAGGJA010000022">
    <property type="protein sequence ID" value="MCW9709079.1"/>
    <property type="molecule type" value="Genomic_DNA"/>
</dbReference>
<dbReference type="Proteomes" id="UP001207918">
    <property type="component" value="Unassembled WGS sequence"/>
</dbReference>
<dbReference type="PANTHER" id="PTHR47473">
    <property type="entry name" value="BTA1P"/>
    <property type="match status" value="1"/>
</dbReference>
<reference evidence="1 2" key="1">
    <citation type="submission" date="2021-03" db="EMBL/GenBank/DDBJ databases">
        <title>Aliifodinibius sp. nov., a new bacterium isolated from saline soil.</title>
        <authorList>
            <person name="Galisteo C."/>
            <person name="De La Haba R."/>
            <person name="Sanchez-Porro C."/>
            <person name="Ventosa A."/>
        </authorList>
    </citation>
    <scope>NUCLEOTIDE SEQUENCE [LARGE SCALE GENOMIC DNA]</scope>
    <source>
        <strain evidence="1 2">1BSP15-2V2</strain>
    </source>
</reference>
<evidence type="ECO:0000313" key="1">
    <source>
        <dbReference type="EMBL" id="MCW9709079.1"/>
    </source>
</evidence>
<protein>
    <submittedName>
        <fullName evidence="1">BtaA family protein</fullName>
    </submittedName>
</protein>
<evidence type="ECO:0000313" key="2">
    <source>
        <dbReference type="Proteomes" id="UP001207918"/>
    </source>
</evidence>